<dbReference type="GO" id="GO:0005794">
    <property type="term" value="C:Golgi apparatus"/>
    <property type="evidence" value="ECO:0007669"/>
    <property type="project" value="TreeGrafter"/>
</dbReference>
<keyword evidence="3" id="KW-1185">Reference proteome</keyword>
<proteinExistence type="predicted"/>
<feature type="region of interest" description="Disordered" evidence="1">
    <location>
        <begin position="158"/>
        <end position="179"/>
    </location>
</feature>
<protein>
    <submittedName>
        <fullName evidence="4">Galactosyltransferase N-terminal domain-containing protein</fullName>
    </submittedName>
</protein>
<dbReference type="PANTHER" id="PTHR19300:SF30">
    <property type="entry name" value="BETA-1,4-GALACTOSYLTRANSFERASE 7"/>
    <property type="match status" value="1"/>
</dbReference>
<dbReference type="AlphaFoldDB" id="A0A915D2D4"/>
<dbReference type="GO" id="GO:0030166">
    <property type="term" value="P:proteoglycan biosynthetic process"/>
    <property type="evidence" value="ECO:0007669"/>
    <property type="project" value="TreeGrafter"/>
</dbReference>
<dbReference type="InterPro" id="IPR003859">
    <property type="entry name" value="Galactosyl_T"/>
</dbReference>
<dbReference type="SUPFAM" id="SSF53448">
    <property type="entry name" value="Nucleotide-diphospho-sugar transferases"/>
    <property type="match status" value="1"/>
</dbReference>
<dbReference type="Pfam" id="PF13733">
    <property type="entry name" value="Glyco_transf_7N"/>
    <property type="match status" value="1"/>
</dbReference>
<organism evidence="3 4">
    <name type="scientific">Ditylenchus dipsaci</name>
    <dbReference type="NCBI Taxonomy" id="166011"/>
    <lineage>
        <taxon>Eukaryota</taxon>
        <taxon>Metazoa</taxon>
        <taxon>Ecdysozoa</taxon>
        <taxon>Nematoda</taxon>
        <taxon>Chromadorea</taxon>
        <taxon>Rhabditida</taxon>
        <taxon>Tylenchina</taxon>
        <taxon>Tylenchomorpha</taxon>
        <taxon>Sphaerularioidea</taxon>
        <taxon>Anguinidae</taxon>
        <taxon>Anguininae</taxon>
        <taxon>Ditylenchus</taxon>
    </lineage>
</organism>
<dbReference type="PRINTS" id="PR02050">
    <property type="entry name" value="B14GALTRFASE"/>
</dbReference>
<evidence type="ECO:0000313" key="4">
    <source>
        <dbReference type="WBParaSite" id="jg15112"/>
    </source>
</evidence>
<dbReference type="GO" id="GO:0046525">
    <property type="term" value="F:xylosylprotein 4-beta-galactosyltransferase activity"/>
    <property type="evidence" value="ECO:0007669"/>
    <property type="project" value="TreeGrafter"/>
</dbReference>
<evidence type="ECO:0000259" key="2">
    <source>
        <dbReference type="Pfam" id="PF13733"/>
    </source>
</evidence>
<dbReference type="PANTHER" id="PTHR19300">
    <property type="entry name" value="BETA-1,4-GALACTOSYLTRANSFERASE"/>
    <property type="match status" value="1"/>
</dbReference>
<sequence length="228" mass="26766">MLCRISRAFKCAIISSRYKQDSWRIDITGSQNPLTIVHHQIIVLNQTDEFRFNRASLINVGWFEADRLNCDFMCMHDVDLLPLNPHLNYSYPGKGIIKHISSGEYHPIKRYDYKKFIGGVLMLTIEDYRMVDANLRNSIVRPTNLTTDRSNTFMHIHPKSRKRDYSKTKNQKQMSRKRDRLTGLHSVRYKIKDRSFLHFGSTNASVLHIDLECDLERTPFCLLKSQSQ</sequence>
<name>A0A915D2D4_9BILA</name>
<dbReference type="InterPro" id="IPR027995">
    <property type="entry name" value="Galactosyl_T_N"/>
</dbReference>
<feature type="domain" description="Galactosyltransferase N-terminal" evidence="2">
    <location>
        <begin position="37"/>
        <end position="89"/>
    </location>
</feature>
<reference evidence="4" key="1">
    <citation type="submission" date="2022-11" db="UniProtKB">
        <authorList>
            <consortium name="WormBaseParasite"/>
        </authorList>
    </citation>
    <scope>IDENTIFICATION</scope>
</reference>
<dbReference type="WBParaSite" id="jg15112">
    <property type="protein sequence ID" value="jg15112"/>
    <property type="gene ID" value="jg15112"/>
</dbReference>
<dbReference type="Gene3D" id="3.90.550.10">
    <property type="entry name" value="Spore Coat Polysaccharide Biosynthesis Protein SpsA, Chain A"/>
    <property type="match status" value="2"/>
</dbReference>
<evidence type="ECO:0000256" key="1">
    <source>
        <dbReference type="SAM" id="MobiDB-lite"/>
    </source>
</evidence>
<dbReference type="GO" id="GO:0005975">
    <property type="term" value="P:carbohydrate metabolic process"/>
    <property type="evidence" value="ECO:0007669"/>
    <property type="project" value="InterPro"/>
</dbReference>
<dbReference type="InterPro" id="IPR029044">
    <property type="entry name" value="Nucleotide-diphossugar_trans"/>
</dbReference>
<dbReference type="Proteomes" id="UP000887574">
    <property type="component" value="Unplaced"/>
</dbReference>
<evidence type="ECO:0000313" key="3">
    <source>
        <dbReference type="Proteomes" id="UP000887574"/>
    </source>
</evidence>
<accession>A0A915D2D4</accession>